<evidence type="ECO:0000256" key="4">
    <source>
        <dbReference type="ARBA" id="ARBA00022801"/>
    </source>
</evidence>
<comment type="catalytic activity">
    <reaction evidence="7">
        <text>Hydrolysis of oligopeptides, with broad specificity. Gly or Ala commonly occur as P1 or P1' residues, but more distant residues are also important, as is shown by the fact that Z-Gly-Pro-Gly-|-Gly-Pro-Ala is cleaved, but not Z-(Gly)(5).</text>
        <dbReference type="EC" id="3.4.24.70"/>
    </reaction>
</comment>
<keyword evidence="6 9" id="KW-0482">Metalloprotease</keyword>
<evidence type="ECO:0000259" key="10">
    <source>
        <dbReference type="Pfam" id="PF01432"/>
    </source>
</evidence>
<dbReference type="PANTHER" id="PTHR11804">
    <property type="entry name" value="PROTEASE M3 THIMET OLIGOPEPTIDASE-RELATED"/>
    <property type="match status" value="1"/>
</dbReference>
<name>A0A7M1B2S8_9BACT</name>
<keyword evidence="13" id="KW-1185">Reference proteome</keyword>
<reference evidence="12 13" key="1">
    <citation type="submission" date="2019-06" db="EMBL/GenBank/DDBJ databases">
        <title>Sulfurimonas gotlandica sp. nov., a chemoautotrophic and psychrotolerant epsilonproteobacterium isolated from a pelagic redoxcline, and an emended description of the genus Sulfurimonas.</title>
        <authorList>
            <person name="Wang S."/>
            <person name="Jiang L."/>
            <person name="Shao Z."/>
        </authorList>
    </citation>
    <scope>NUCLEOTIDE SEQUENCE [LARGE SCALE GENOMIC DNA]</scope>
    <source>
        <strain evidence="12 13">S2-6</strain>
    </source>
</reference>
<dbReference type="Pfam" id="PF19310">
    <property type="entry name" value="TOP_N"/>
    <property type="match status" value="1"/>
</dbReference>
<proteinExistence type="inferred from homology"/>
<evidence type="ECO:0000256" key="8">
    <source>
        <dbReference type="ARBA" id="ARBA00026100"/>
    </source>
</evidence>
<keyword evidence="2 9" id="KW-0645">Protease</keyword>
<comment type="cofactor">
    <cofactor evidence="9">
        <name>Zn(2+)</name>
        <dbReference type="ChEBI" id="CHEBI:29105"/>
    </cofactor>
    <text evidence="9">Binds 1 zinc ion.</text>
</comment>
<dbReference type="GO" id="GO:0006518">
    <property type="term" value="P:peptide metabolic process"/>
    <property type="evidence" value="ECO:0007669"/>
    <property type="project" value="TreeGrafter"/>
</dbReference>
<dbReference type="GO" id="GO:0004222">
    <property type="term" value="F:metalloendopeptidase activity"/>
    <property type="evidence" value="ECO:0007669"/>
    <property type="project" value="UniProtKB-EC"/>
</dbReference>
<comment type="similarity">
    <text evidence="1 9">Belongs to the peptidase M3 family.</text>
</comment>
<dbReference type="Gene3D" id="1.20.1050.40">
    <property type="entry name" value="Endopeptidase. Chain P, domain 1"/>
    <property type="match status" value="1"/>
</dbReference>
<dbReference type="AlphaFoldDB" id="A0A7M1B2S8"/>
<dbReference type="Proteomes" id="UP000593719">
    <property type="component" value="Chromosome"/>
</dbReference>
<evidence type="ECO:0000256" key="3">
    <source>
        <dbReference type="ARBA" id="ARBA00022723"/>
    </source>
</evidence>
<dbReference type="InterPro" id="IPR001567">
    <property type="entry name" value="Pept_M3A_M3B_dom"/>
</dbReference>
<organism evidence="12 13">
    <name type="scientific">Sulfurimonas sediminis</name>
    <dbReference type="NCBI Taxonomy" id="2590020"/>
    <lineage>
        <taxon>Bacteria</taxon>
        <taxon>Pseudomonadati</taxon>
        <taxon>Campylobacterota</taxon>
        <taxon>Epsilonproteobacteria</taxon>
        <taxon>Campylobacterales</taxon>
        <taxon>Sulfurimonadaceae</taxon>
        <taxon>Sulfurimonas</taxon>
    </lineage>
</organism>
<dbReference type="InterPro" id="IPR045666">
    <property type="entry name" value="OpdA_N"/>
</dbReference>
<evidence type="ECO:0000256" key="5">
    <source>
        <dbReference type="ARBA" id="ARBA00022833"/>
    </source>
</evidence>
<keyword evidence="5 9" id="KW-0862">Zinc</keyword>
<dbReference type="Gene3D" id="3.40.390.10">
    <property type="entry name" value="Collagenase (Catalytic Domain)"/>
    <property type="match status" value="1"/>
</dbReference>
<dbReference type="KEGG" id="ssei:FJR45_08915"/>
<evidence type="ECO:0000256" key="2">
    <source>
        <dbReference type="ARBA" id="ARBA00022670"/>
    </source>
</evidence>
<dbReference type="InterPro" id="IPR034005">
    <property type="entry name" value="M3A_DCP"/>
</dbReference>
<dbReference type="PANTHER" id="PTHR11804:SF84">
    <property type="entry name" value="SACCHAROLYSIN"/>
    <property type="match status" value="1"/>
</dbReference>
<feature type="domain" description="Oligopeptidase A N-terminal" evidence="11">
    <location>
        <begin position="19"/>
        <end position="138"/>
    </location>
</feature>
<dbReference type="Gene3D" id="1.10.1370.10">
    <property type="entry name" value="Neurolysin, domain 3"/>
    <property type="match status" value="1"/>
</dbReference>
<dbReference type="CDD" id="cd06456">
    <property type="entry name" value="M3A_DCP"/>
    <property type="match status" value="1"/>
</dbReference>
<dbReference type="InterPro" id="IPR045090">
    <property type="entry name" value="Pept_M3A_M3B"/>
</dbReference>
<sequence>MTKFLQFDCDLDTFIEELKKHLNKNNKKIETLLAQKEKTYANFVKPLEMMDEYLEQFFTPLSHLNAVNNSEKTQKVYTEALPLVTEYSTQLSQNIEIYNAYKEIMQKEQTSLNSEQKRVLALNILHFELSGAHLDKKTKQRLQEINLKKSELSNNFSQNLLDATNAYEYIITDESDIEGLPKSEIENAKFEDNGVIKYKLTLQMPSYIAYMTYGKNRAIREELYRAYVSRAPQNAKIIDELLALRQEMSQLLGFKNYAELSLATKMAEDTKSVLGFLENLLENSIPQAKNELQELQNIAPHKLESHDTSYYAEILKKEQYDIDEEEYRPYFEQKNVIAGMFTFLDKLFNVTCKQVKEKLWHEKAYAYDVYENDILKARIYLDLEARESKRGGAWMHNWQTHCTDEAGKKPLASAFIVCSFPPSNDTNPSLLRHDDVVTLFHETGHTLHHILSEVNENEVSGVNGVEWDAVEFPSQFLENFAYEPQVLKMFAKHYETNETISDEMIDKLVKSKNFLSAMGMLRQLEFSLFDFKLHTKVYQGDEVQNLLDTIREKTALIKPPKYNKFQNGFSHIFSGGYAAGYYSYKWAEVLSADTFYTVVDENIFNSPTAKKYQNIILHRGGSQSMQELFHELMGRDADTTQLLRLNGIVE</sequence>
<evidence type="ECO:0000256" key="9">
    <source>
        <dbReference type="RuleBase" id="RU003435"/>
    </source>
</evidence>
<dbReference type="EC" id="3.4.24.70" evidence="8"/>
<protein>
    <recommendedName>
        <fullName evidence="8">oligopeptidase A</fullName>
        <ecNumber evidence="8">3.4.24.70</ecNumber>
    </recommendedName>
</protein>
<dbReference type="InterPro" id="IPR024080">
    <property type="entry name" value="Neurolysin/TOP_N"/>
</dbReference>
<dbReference type="SUPFAM" id="SSF55486">
    <property type="entry name" value="Metalloproteases ('zincins'), catalytic domain"/>
    <property type="match status" value="1"/>
</dbReference>
<evidence type="ECO:0000313" key="13">
    <source>
        <dbReference type="Proteomes" id="UP000593719"/>
    </source>
</evidence>
<evidence type="ECO:0000313" key="12">
    <source>
        <dbReference type="EMBL" id="QOP44057.1"/>
    </source>
</evidence>
<dbReference type="GO" id="GO:0046872">
    <property type="term" value="F:metal ion binding"/>
    <property type="evidence" value="ECO:0007669"/>
    <property type="project" value="UniProtKB-UniRule"/>
</dbReference>
<keyword evidence="4 9" id="KW-0378">Hydrolase</keyword>
<keyword evidence="3 9" id="KW-0479">Metal-binding</keyword>
<dbReference type="InterPro" id="IPR024079">
    <property type="entry name" value="MetalloPept_cat_dom_sf"/>
</dbReference>
<dbReference type="EMBL" id="CP041235">
    <property type="protein sequence ID" value="QOP44057.1"/>
    <property type="molecule type" value="Genomic_DNA"/>
</dbReference>
<evidence type="ECO:0000259" key="11">
    <source>
        <dbReference type="Pfam" id="PF19310"/>
    </source>
</evidence>
<dbReference type="RefSeq" id="WP_193150228.1">
    <property type="nucleotide sequence ID" value="NZ_CP041235.1"/>
</dbReference>
<gene>
    <name evidence="12" type="ORF">FJR45_08915</name>
</gene>
<evidence type="ECO:0000256" key="1">
    <source>
        <dbReference type="ARBA" id="ARBA00006040"/>
    </source>
</evidence>
<accession>A0A7M1B2S8</accession>
<evidence type="ECO:0000256" key="6">
    <source>
        <dbReference type="ARBA" id="ARBA00023049"/>
    </source>
</evidence>
<feature type="domain" description="Peptidase M3A/M3B catalytic" evidence="10">
    <location>
        <begin position="211"/>
        <end position="645"/>
    </location>
</feature>
<dbReference type="GO" id="GO:0006508">
    <property type="term" value="P:proteolysis"/>
    <property type="evidence" value="ECO:0007669"/>
    <property type="project" value="UniProtKB-KW"/>
</dbReference>
<evidence type="ECO:0000256" key="7">
    <source>
        <dbReference type="ARBA" id="ARBA00024603"/>
    </source>
</evidence>
<dbReference type="Pfam" id="PF01432">
    <property type="entry name" value="Peptidase_M3"/>
    <property type="match status" value="1"/>
</dbReference>
<dbReference type="InterPro" id="IPR024077">
    <property type="entry name" value="Neurolysin/TOP_dom2"/>
</dbReference>